<reference evidence="2 3" key="1">
    <citation type="submission" date="2020-08" db="EMBL/GenBank/DDBJ databases">
        <title>A Genomic Blueprint of the Chicken Gut Microbiome.</title>
        <authorList>
            <person name="Gilroy R."/>
            <person name="Ravi A."/>
            <person name="Getino M."/>
            <person name="Pursley I."/>
            <person name="Horton D.L."/>
            <person name="Alikhan N.-F."/>
            <person name="Baker D."/>
            <person name="Gharbi K."/>
            <person name="Hall N."/>
            <person name="Watson M."/>
            <person name="Adriaenssens E.M."/>
            <person name="Foster-Nyarko E."/>
            <person name="Jarju S."/>
            <person name="Secka A."/>
            <person name="Antonio M."/>
            <person name="Oren A."/>
            <person name="Chaudhuri R."/>
            <person name="La Ragione R.M."/>
            <person name="Hildebrand F."/>
            <person name="Pallen M.J."/>
        </authorList>
    </citation>
    <scope>NUCLEOTIDE SEQUENCE [LARGE SCALE GENOMIC DNA]</scope>
    <source>
        <strain evidence="2 3">Sa2CUA9</strain>
    </source>
</reference>
<keyword evidence="1" id="KW-0812">Transmembrane</keyword>
<organism evidence="2 3">
    <name type="scientific">Oerskovia merdavium</name>
    <dbReference type="NCBI Taxonomy" id="2762227"/>
    <lineage>
        <taxon>Bacteria</taxon>
        <taxon>Bacillati</taxon>
        <taxon>Actinomycetota</taxon>
        <taxon>Actinomycetes</taxon>
        <taxon>Micrococcales</taxon>
        <taxon>Cellulomonadaceae</taxon>
        <taxon>Oerskovia</taxon>
    </lineage>
</organism>
<dbReference type="Proteomes" id="UP000655570">
    <property type="component" value="Unassembled WGS sequence"/>
</dbReference>
<evidence type="ECO:0000313" key="3">
    <source>
        <dbReference type="Proteomes" id="UP000655570"/>
    </source>
</evidence>
<dbReference type="EMBL" id="JACSQF010000018">
    <property type="protein sequence ID" value="MBD7982168.1"/>
    <property type="molecule type" value="Genomic_DNA"/>
</dbReference>
<feature type="transmembrane region" description="Helical" evidence="1">
    <location>
        <begin position="63"/>
        <end position="83"/>
    </location>
</feature>
<accession>A0ABR8U3A0</accession>
<name>A0ABR8U3A0_9CELL</name>
<proteinExistence type="predicted"/>
<keyword evidence="1" id="KW-0472">Membrane</keyword>
<evidence type="ECO:0000256" key="1">
    <source>
        <dbReference type="SAM" id="Phobius"/>
    </source>
</evidence>
<sequence>MTELAAVAVGVYVASLLAVAGACVVRAGRSDAGTILLLVASLAVLAAVGCARSWSRTGTWQGMLLVAAWLNVSLLVGTGGSPMRALLNSADLRRARGFGRWGRAPRPLGDTDRVVRGPLRWPALTLFLAGAGAVLLLRPEWVGIA</sequence>
<comment type="caution">
    <text evidence="2">The sequence shown here is derived from an EMBL/GenBank/DDBJ whole genome shotgun (WGS) entry which is preliminary data.</text>
</comment>
<dbReference type="RefSeq" id="WP_191805388.1">
    <property type="nucleotide sequence ID" value="NZ_JACSQF010000018.1"/>
</dbReference>
<protein>
    <recommendedName>
        <fullName evidence="4">DUF4175 domain-containing protein</fullName>
    </recommendedName>
</protein>
<feature type="transmembrane region" description="Helical" evidence="1">
    <location>
        <begin position="32"/>
        <end position="51"/>
    </location>
</feature>
<gene>
    <name evidence="2" type="ORF">H9641_15795</name>
</gene>
<keyword evidence="3" id="KW-1185">Reference proteome</keyword>
<evidence type="ECO:0000313" key="2">
    <source>
        <dbReference type="EMBL" id="MBD7982168.1"/>
    </source>
</evidence>
<keyword evidence="1" id="KW-1133">Transmembrane helix</keyword>
<evidence type="ECO:0008006" key="4">
    <source>
        <dbReference type="Google" id="ProtNLM"/>
    </source>
</evidence>